<accession>A0ABP9EB07</accession>
<reference evidence="2" key="1">
    <citation type="journal article" date="2019" name="Int. J. Syst. Evol. Microbiol.">
        <title>The Global Catalogue of Microorganisms (GCM) 10K type strain sequencing project: providing services to taxonomists for standard genome sequencing and annotation.</title>
        <authorList>
            <consortium name="The Broad Institute Genomics Platform"/>
            <consortium name="The Broad Institute Genome Sequencing Center for Infectious Disease"/>
            <person name="Wu L."/>
            <person name="Ma J."/>
        </authorList>
    </citation>
    <scope>NUCLEOTIDE SEQUENCE [LARGE SCALE GENOMIC DNA]</scope>
    <source>
        <strain evidence="2">JCM 18401</strain>
    </source>
</reference>
<evidence type="ECO:0008006" key="3">
    <source>
        <dbReference type="Google" id="ProtNLM"/>
    </source>
</evidence>
<organism evidence="1 2">
    <name type="scientific">Ferrimonas pelagia</name>
    <dbReference type="NCBI Taxonomy" id="1177826"/>
    <lineage>
        <taxon>Bacteria</taxon>
        <taxon>Pseudomonadati</taxon>
        <taxon>Pseudomonadota</taxon>
        <taxon>Gammaproteobacteria</taxon>
        <taxon>Alteromonadales</taxon>
        <taxon>Ferrimonadaceae</taxon>
        <taxon>Ferrimonas</taxon>
    </lineage>
</organism>
<proteinExistence type="predicted"/>
<dbReference type="EMBL" id="BAABJZ010000006">
    <property type="protein sequence ID" value="GAA4874254.1"/>
    <property type="molecule type" value="Genomic_DNA"/>
</dbReference>
<evidence type="ECO:0000313" key="1">
    <source>
        <dbReference type="EMBL" id="GAA4874254.1"/>
    </source>
</evidence>
<dbReference type="PROSITE" id="PS51257">
    <property type="entry name" value="PROKAR_LIPOPROTEIN"/>
    <property type="match status" value="1"/>
</dbReference>
<sequence>MIRFFTLIPFVLALTGCFVDTSDEDRIPPPLAHLAWEIPAEIEAGDYDASHTLMAHYTDGSQADVTYEARYDSSNSELVWISGSGIHSDRYSAGSAALTARYRGGEARAMMIVHPHLEGIELELPRDLFHGTEYTPIVTANYADGSAADVTEQTQFRSDDTTVVEFIEGVLHTHEVGSAYVYAEFGEYSEAQYVYVNPELTDLTWQAPQRLEQGEQYSHELTAHFSDGTSQNVNWEAEYRSGNEDVATADSNYLTAHSIGETSLTANYGEREASLSIEVVEALVIDRIEMELHPDLLVGGQYPATTTVFYTDGSQDQLHEGVHYSSSPSWTARFYGNVLHANDDGEVTLTASYGGHEHSFERTINEGGPVNPLPPEPVATQLIWLAPAKMEVGTEEGHQLRALYDNGFARSVTQDAQLDTSNSSVASFTVEGINALAEGESTLTASYGELTAEHTLTVTQSAALDSISLMLPEEMEANRQYSASVIARYADGIEVNVSQRAEFSSSNDNLASFEGRILRTHEMGNVTLTASFEGQTASVARTIAEEVLLEGIRFEAPELLYTGHSYTTQVIAKYSDGSESAVLTGATTSSSDTEVANFTGLELHANTAGSVTLIAEYQDFSDALERAVEIDPATIVTDIKLSLSEGPYYAGHSYALSLIASYADDSTQDVTEQAQWRMPESEHGHIDGRTLHLQQEGQLTIGAHFEGFTDSTSITIDTDPATILTGVEVQLDGDAPHFVNQSHTLSLIATYADDSTQDLAEEANWTLSDETLASREGTTLSLLKAGELTITGATQGFDHSLSINIREPGVAKLTIYGDQLAKPAGAHYSWQVWADMSDGSEVEVTDRVNWSYLGNSPENCCEELEGEGILFASGGQFRTLLPATYLITAELDDVQAERVLWVKDPTVVEIYPVASYSEGDEAVQHELRDLTFSMPEGESFTMQLYQRMSNDVVTAIEGGQISWSEGTASDSDSGVRPLAHIGSGCNDDCSNSQRGWGTFEARRNGTASVTITTPTGQQLPPGTSGNALTLKTDIEVTHNPNVYKWVKTATWERPTDNTWYPRGEAVTDDSILMLFDVRNGSTRIGIYLVEFDGESFSDAQWVLGVGHEMGSAQPHRQWANADKAVFVTGTSDADEQLWLYDRNSQELKEIVRPQEEYGSTRFISEQNHPFVTEKGTIFTWVRPGSSHSDSGKVVLLQFNEESGDWVKTDTIHTDDISTDSTSYWAHTYMRLHAGAPNKLVRYLNRSQTNNWPQMTVMDMDSGTVEQVIIPERPLVAQDSVNSFTLTGNNPITAAAVDGERNYILNWHDLASVPDEIPVGMPNTSSQTLLPSGKTPDGRYFTHVRDFQDENKAYWYANLQKRYGEWFTEWALVNIDTDNPGSSNVGLYRNFGLTASRTYTHIAADHLLQENPHVPGELVHVNTVGLQTYSDDQWSLNRSTARLTSSYQLERMGDELILIENSSSSRSSRFFWKLQMRNPDAVE</sequence>
<dbReference type="Gene3D" id="2.60.40.1080">
    <property type="match status" value="9"/>
</dbReference>
<evidence type="ECO:0000313" key="2">
    <source>
        <dbReference type="Proteomes" id="UP001499988"/>
    </source>
</evidence>
<dbReference type="RefSeq" id="WP_345332852.1">
    <property type="nucleotide sequence ID" value="NZ_BAABJZ010000006.1"/>
</dbReference>
<gene>
    <name evidence="1" type="ORF">GCM10023333_03930</name>
</gene>
<keyword evidence="2" id="KW-1185">Reference proteome</keyword>
<protein>
    <recommendedName>
        <fullName evidence="3">Ig-like domain (Group 2)</fullName>
    </recommendedName>
</protein>
<dbReference type="Proteomes" id="UP001499988">
    <property type="component" value="Unassembled WGS sequence"/>
</dbReference>
<comment type="caution">
    <text evidence="1">The sequence shown here is derived from an EMBL/GenBank/DDBJ whole genome shotgun (WGS) entry which is preliminary data.</text>
</comment>
<name>A0ABP9EB07_9GAMM</name>